<keyword evidence="5" id="KW-0547">Nucleotide-binding</keyword>
<sequence length="653" mass="69897">MTNPALEVRDLSVAYSSQGRLLPVLEDISFSVAPGEALAVVGESGCGKSTLAASILGVLPGNASILKGAITIGGLDTTRAGFEAMRAIRGTRIAMVSQEAGGALNPSMRIGRQVMEAVVAARKVGRAEAEAAALDLLTRVALQNPAAVMRRYPHQLSGGQQQRVLIAMALAGNPSVLVLDEPTTGLDATVEAEVIDLIAHLRREYAAAIVFISHNLPLVSRVCERIAILYAGRLIEIGATAAVTAKPAHPYSAALLSCLPSPQHHKILNPVAPILGEVPPPDNRPAGCIYAPRCPLRTDNCTAKQPELLAVGEDHSSRCLYPDRVDAAEAQNPIASQVPAIADEHVLEVEHLVKRYGDLTVCDDISLTIRRGETFGLVGESGSGKSTLARCIAGLITPESGVIRLNGRPLAGQTRQRELGEIRALQMVFQSPEATLNPSFSIRQTLGRAIKKLSRRGQEKSEVGTLAKDVRFPEGLLDRRPRQLSGGQKQRVAIARAFAGKPELVLCDEPVSALDTSVQAGILYLLTRLQVEDRVSYLFISHDLGVVRYLADRVGVMYLGQLVETGPTHQIFAGPRHPYTDALLKASEREIGGSPRKGASIDQVEPSASACRFAARCPHATTRCTTEAPPWRIGEDGHQIRCHLDLETLRSVA</sequence>
<dbReference type="RefSeq" id="WP_147654928.1">
    <property type="nucleotide sequence ID" value="NZ_BMFM01000001.1"/>
</dbReference>
<evidence type="ECO:0000256" key="5">
    <source>
        <dbReference type="ARBA" id="ARBA00022741"/>
    </source>
</evidence>
<accession>A0A5B9DJ41</accession>
<evidence type="ECO:0000256" key="1">
    <source>
        <dbReference type="ARBA" id="ARBA00004417"/>
    </source>
</evidence>
<keyword evidence="7" id="KW-1278">Translocase</keyword>
<dbReference type="EC" id="7.2.2.11" evidence="11"/>
<evidence type="ECO:0000256" key="3">
    <source>
        <dbReference type="ARBA" id="ARBA00022448"/>
    </source>
</evidence>
<dbReference type="GO" id="GO:0015413">
    <property type="term" value="F:ABC-type nickel transporter activity"/>
    <property type="evidence" value="ECO:0007669"/>
    <property type="project" value="UniProtKB-EC"/>
</dbReference>
<dbReference type="Pfam" id="PF00005">
    <property type="entry name" value="ABC_tran"/>
    <property type="match status" value="2"/>
</dbReference>
<name>A0A5B9DJ41_9HYPH</name>
<dbReference type="KEGG" id="yti:FNA67_02420"/>
<evidence type="ECO:0000259" key="14">
    <source>
        <dbReference type="PROSITE" id="PS50893"/>
    </source>
</evidence>
<dbReference type="PROSITE" id="PS00211">
    <property type="entry name" value="ABC_TRANSPORTER_1"/>
    <property type="match status" value="2"/>
</dbReference>
<dbReference type="NCBIfam" id="TIGR01727">
    <property type="entry name" value="oligo_HPY"/>
    <property type="match status" value="2"/>
</dbReference>
<evidence type="ECO:0000313" key="15">
    <source>
        <dbReference type="EMBL" id="QEE19097.1"/>
    </source>
</evidence>
<dbReference type="PANTHER" id="PTHR43297:SF13">
    <property type="entry name" value="NICKEL ABC TRANSPORTER, ATP-BINDING PROTEIN"/>
    <property type="match status" value="1"/>
</dbReference>
<keyword evidence="8" id="KW-0406">Ion transport</keyword>
<keyword evidence="9" id="KW-0472">Membrane</keyword>
<dbReference type="PROSITE" id="PS50893">
    <property type="entry name" value="ABC_TRANSPORTER_2"/>
    <property type="match status" value="2"/>
</dbReference>
<dbReference type="OrthoDB" id="9802264at2"/>
<evidence type="ECO:0000256" key="6">
    <source>
        <dbReference type="ARBA" id="ARBA00022840"/>
    </source>
</evidence>
<dbReference type="Pfam" id="PF08352">
    <property type="entry name" value="oligo_HPY"/>
    <property type="match status" value="2"/>
</dbReference>
<dbReference type="InterPro" id="IPR013563">
    <property type="entry name" value="Oligopep_ABC_C"/>
</dbReference>
<reference evidence="15 16" key="1">
    <citation type="journal article" date="2015" name="Int. J. Syst. Evol. Microbiol.">
        <title>Youhaiella tibetensis gen. nov., sp. nov., isolated from subsurface sediment.</title>
        <authorList>
            <person name="Wang Y.X."/>
            <person name="Huang F.Q."/>
            <person name="Nogi Y."/>
            <person name="Pang S.J."/>
            <person name="Wang P.K."/>
            <person name="Lv J."/>
        </authorList>
    </citation>
    <scope>NUCLEOTIDE SEQUENCE [LARGE SCALE GENOMIC DNA]</scope>
    <source>
        <strain evidence="16">fig4</strain>
    </source>
</reference>
<dbReference type="GO" id="GO:0016887">
    <property type="term" value="F:ATP hydrolysis activity"/>
    <property type="evidence" value="ECO:0007669"/>
    <property type="project" value="InterPro"/>
</dbReference>
<organism evidence="15 16">
    <name type="scientific">Paradevosia tibetensis</name>
    <dbReference type="NCBI Taxonomy" id="1447062"/>
    <lineage>
        <taxon>Bacteria</taxon>
        <taxon>Pseudomonadati</taxon>
        <taxon>Pseudomonadota</taxon>
        <taxon>Alphaproteobacteria</taxon>
        <taxon>Hyphomicrobiales</taxon>
        <taxon>Devosiaceae</taxon>
        <taxon>Paradevosia</taxon>
    </lineage>
</organism>
<dbReference type="NCBIfam" id="NF007739">
    <property type="entry name" value="PRK10419.1"/>
    <property type="match status" value="2"/>
</dbReference>
<feature type="domain" description="ABC transporter" evidence="14">
    <location>
        <begin position="8"/>
        <end position="256"/>
    </location>
</feature>
<evidence type="ECO:0000256" key="2">
    <source>
        <dbReference type="ARBA" id="ARBA00005417"/>
    </source>
</evidence>
<evidence type="ECO:0000256" key="7">
    <source>
        <dbReference type="ARBA" id="ARBA00022967"/>
    </source>
</evidence>
<dbReference type="FunFam" id="3.40.50.300:FF:000016">
    <property type="entry name" value="Oligopeptide ABC transporter ATP-binding component"/>
    <property type="match status" value="1"/>
</dbReference>
<evidence type="ECO:0000256" key="10">
    <source>
        <dbReference type="ARBA" id="ARBA00038669"/>
    </source>
</evidence>
<dbReference type="Proteomes" id="UP000321062">
    <property type="component" value="Chromosome"/>
</dbReference>
<evidence type="ECO:0000256" key="12">
    <source>
        <dbReference type="ARBA" id="ARBA00044143"/>
    </source>
</evidence>
<dbReference type="CDD" id="cd03257">
    <property type="entry name" value="ABC_NikE_OppD_transporters"/>
    <property type="match status" value="2"/>
</dbReference>
<evidence type="ECO:0000256" key="4">
    <source>
        <dbReference type="ARBA" id="ARBA00022475"/>
    </source>
</evidence>
<dbReference type="EMBL" id="CP041690">
    <property type="protein sequence ID" value="QEE19097.1"/>
    <property type="molecule type" value="Genomic_DNA"/>
</dbReference>
<dbReference type="NCBIfam" id="NF008453">
    <property type="entry name" value="PRK11308.1"/>
    <property type="match status" value="2"/>
</dbReference>
<evidence type="ECO:0000256" key="11">
    <source>
        <dbReference type="ARBA" id="ARBA00039098"/>
    </source>
</evidence>
<dbReference type="SMART" id="SM00382">
    <property type="entry name" value="AAA"/>
    <property type="match status" value="2"/>
</dbReference>
<dbReference type="InterPro" id="IPR027417">
    <property type="entry name" value="P-loop_NTPase"/>
</dbReference>
<comment type="catalytic activity">
    <reaction evidence="13">
        <text>Ni(2+)(out) + ATP + H2O = Ni(2+)(in) + ADP + phosphate + H(+)</text>
        <dbReference type="Rhea" id="RHEA:15557"/>
        <dbReference type="ChEBI" id="CHEBI:15377"/>
        <dbReference type="ChEBI" id="CHEBI:15378"/>
        <dbReference type="ChEBI" id="CHEBI:30616"/>
        <dbReference type="ChEBI" id="CHEBI:43474"/>
        <dbReference type="ChEBI" id="CHEBI:49786"/>
        <dbReference type="ChEBI" id="CHEBI:456216"/>
        <dbReference type="EC" id="7.2.2.11"/>
    </reaction>
    <physiologicalReaction direction="left-to-right" evidence="13">
        <dbReference type="Rhea" id="RHEA:15558"/>
    </physiologicalReaction>
</comment>
<proteinExistence type="inferred from homology"/>
<evidence type="ECO:0000256" key="9">
    <source>
        <dbReference type="ARBA" id="ARBA00023136"/>
    </source>
</evidence>
<dbReference type="InterPro" id="IPR003439">
    <property type="entry name" value="ABC_transporter-like_ATP-bd"/>
</dbReference>
<dbReference type="GO" id="GO:0015833">
    <property type="term" value="P:peptide transport"/>
    <property type="evidence" value="ECO:0007669"/>
    <property type="project" value="InterPro"/>
</dbReference>
<dbReference type="PANTHER" id="PTHR43297">
    <property type="entry name" value="OLIGOPEPTIDE TRANSPORT ATP-BINDING PROTEIN APPD"/>
    <property type="match status" value="1"/>
</dbReference>
<dbReference type="InterPro" id="IPR017871">
    <property type="entry name" value="ABC_transporter-like_CS"/>
</dbReference>
<dbReference type="GO" id="GO:0005886">
    <property type="term" value="C:plasma membrane"/>
    <property type="evidence" value="ECO:0007669"/>
    <property type="project" value="UniProtKB-SubCell"/>
</dbReference>
<dbReference type="InterPro" id="IPR003593">
    <property type="entry name" value="AAA+_ATPase"/>
</dbReference>
<keyword evidence="3" id="KW-0813">Transport</keyword>
<evidence type="ECO:0000313" key="16">
    <source>
        <dbReference type="Proteomes" id="UP000321062"/>
    </source>
</evidence>
<keyword evidence="4" id="KW-1003">Cell membrane</keyword>
<dbReference type="InterPro" id="IPR050388">
    <property type="entry name" value="ABC_Ni/Peptide_Import"/>
</dbReference>
<dbReference type="SUPFAM" id="SSF52540">
    <property type="entry name" value="P-loop containing nucleoside triphosphate hydrolases"/>
    <property type="match status" value="2"/>
</dbReference>
<keyword evidence="16" id="KW-1185">Reference proteome</keyword>
<evidence type="ECO:0000256" key="13">
    <source>
        <dbReference type="ARBA" id="ARBA00048610"/>
    </source>
</evidence>
<dbReference type="Gene3D" id="3.40.50.300">
    <property type="entry name" value="P-loop containing nucleotide triphosphate hydrolases"/>
    <property type="match status" value="2"/>
</dbReference>
<keyword evidence="6 15" id="KW-0067">ATP-binding</keyword>
<dbReference type="AlphaFoldDB" id="A0A5B9DJ41"/>
<comment type="subunit">
    <text evidence="10">The complex is composed of two ATP-binding proteins (NikD and NikE), two transmembrane proteins (NikB and NikC) and a solute-binding protein (NikA).</text>
</comment>
<gene>
    <name evidence="15" type="ORF">FNA67_02420</name>
</gene>
<evidence type="ECO:0000256" key="8">
    <source>
        <dbReference type="ARBA" id="ARBA00023065"/>
    </source>
</evidence>
<feature type="domain" description="ABC transporter" evidence="14">
    <location>
        <begin position="347"/>
        <end position="584"/>
    </location>
</feature>
<protein>
    <recommendedName>
        <fullName evidence="12">Nickel import system ATP-binding protein NikD</fullName>
        <ecNumber evidence="11">7.2.2.11</ecNumber>
    </recommendedName>
</protein>
<comment type="subcellular location">
    <subcellularLocation>
        <location evidence="1">Cell inner membrane</location>
        <topology evidence="1">Peripheral membrane protein</topology>
    </subcellularLocation>
</comment>
<dbReference type="GO" id="GO:0005524">
    <property type="term" value="F:ATP binding"/>
    <property type="evidence" value="ECO:0007669"/>
    <property type="project" value="UniProtKB-KW"/>
</dbReference>
<comment type="similarity">
    <text evidence="2">Belongs to the ABC transporter superfamily.</text>
</comment>